<sequence length="387" mass="41702">MRILPRRVKSLLIFTVLSLIAATGHGEPVQPVAGNSLVYVSNAKSGTITRYLLNEEKATLTFLGRTQAGENVMPMAVSPDKQHLYAGVRAKPHQVFSYQITYPSGELIQVGNAPLPASMASIDTDKTGRFLLSASYGDSLLSVSEINRDGVVTGPALQTIGTGRNAHRVQTSPNNRFAISTALGDDQLGIFRFDEQSGLLTPGIPATVATPTHSGPRHFVFAPNQPLVYVLGELSGTVSTYRFDENDGSLTLVGTTNGIPVAELNLRNRLNEYADADDTRQPIWAADIHVSPDGKYLYVSERTRSVITTLRVDKNSGLPTYAGLTEVETQPRGFNLSEDGRFMVVAGEKASSVGLYRLNAETGLAKKVDEAPTDAGANWVEIITVIE</sequence>
<dbReference type="Pfam" id="PF10282">
    <property type="entry name" value="Lactonase"/>
    <property type="match status" value="1"/>
</dbReference>
<name>A0A1E7ZB11_9ALTE</name>
<dbReference type="EMBL" id="MDHN01000028">
    <property type="protein sequence ID" value="OFC70651.1"/>
    <property type="molecule type" value="Genomic_DNA"/>
</dbReference>
<dbReference type="InterPro" id="IPR050282">
    <property type="entry name" value="Cycloisomerase_2"/>
</dbReference>
<feature type="chain" id="PRO_5009209601" description="6-phosphogluconolactonase" evidence="3">
    <location>
        <begin position="22"/>
        <end position="387"/>
    </location>
</feature>
<dbReference type="GO" id="GO:0005829">
    <property type="term" value="C:cytosol"/>
    <property type="evidence" value="ECO:0007669"/>
    <property type="project" value="TreeGrafter"/>
</dbReference>
<dbReference type="InterPro" id="IPR011045">
    <property type="entry name" value="N2O_reductase_N"/>
</dbReference>
<reference evidence="4 5" key="1">
    <citation type="submission" date="2016-08" db="EMBL/GenBank/DDBJ databases">
        <authorList>
            <person name="Seilhamer J.J."/>
        </authorList>
    </citation>
    <scope>NUCLEOTIDE SEQUENCE [LARGE SCALE GENOMIC DNA]</scope>
    <source>
        <strain evidence="4 5">KCTC 42603</strain>
    </source>
</reference>
<comment type="similarity">
    <text evidence="1">Belongs to the cycloisomerase 2 family.</text>
</comment>
<dbReference type="SUPFAM" id="SSF50956">
    <property type="entry name" value="Thermostable phytase (3-phytase)"/>
    <property type="match status" value="1"/>
</dbReference>
<dbReference type="InterPro" id="IPR019405">
    <property type="entry name" value="Lactonase_7-beta_prop"/>
</dbReference>
<dbReference type="Proteomes" id="UP000175691">
    <property type="component" value="Unassembled WGS sequence"/>
</dbReference>
<gene>
    <name evidence="4" type="ORF">BFC18_12205</name>
</gene>
<evidence type="ECO:0000313" key="4">
    <source>
        <dbReference type="EMBL" id="OFC70651.1"/>
    </source>
</evidence>
<evidence type="ECO:0000256" key="1">
    <source>
        <dbReference type="ARBA" id="ARBA00005564"/>
    </source>
</evidence>
<dbReference type="SUPFAM" id="SSF50974">
    <property type="entry name" value="Nitrous oxide reductase, N-terminal domain"/>
    <property type="match status" value="1"/>
</dbReference>
<dbReference type="RefSeq" id="WP_070125591.1">
    <property type="nucleotide sequence ID" value="NZ_MDHN01000028.1"/>
</dbReference>
<keyword evidence="2" id="KW-0313">Glucose metabolism</keyword>
<protein>
    <recommendedName>
        <fullName evidence="6">6-phosphogluconolactonase</fullName>
    </recommendedName>
</protein>
<keyword evidence="3" id="KW-0732">Signal</keyword>
<dbReference type="InterPro" id="IPR015943">
    <property type="entry name" value="WD40/YVTN_repeat-like_dom_sf"/>
</dbReference>
<comment type="caution">
    <text evidence="4">The sequence shown here is derived from an EMBL/GenBank/DDBJ whole genome shotgun (WGS) entry which is preliminary data.</text>
</comment>
<evidence type="ECO:0000313" key="5">
    <source>
        <dbReference type="Proteomes" id="UP000175691"/>
    </source>
</evidence>
<dbReference type="PANTHER" id="PTHR30344">
    <property type="entry name" value="6-PHOSPHOGLUCONOLACTONASE-RELATED"/>
    <property type="match status" value="1"/>
</dbReference>
<dbReference type="STRING" id="1656094.BFC18_12205"/>
<organism evidence="4 5">
    <name type="scientific">Alteromonas confluentis</name>
    <dbReference type="NCBI Taxonomy" id="1656094"/>
    <lineage>
        <taxon>Bacteria</taxon>
        <taxon>Pseudomonadati</taxon>
        <taxon>Pseudomonadota</taxon>
        <taxon>Gammaproteobacteria</taxon>
        <taxon>Alteromonadales</taxon>
        <taxon>Alteromonadaceae</taxon>
        <taxon>Alteromonas/Salinimonas group</taxon>
        <taxon>Alteromonas</taxon>
    </lineage>
</organism>
<evidence type="ECO:0000256" key="2">
    <source>
        <dbReference type="ARBA" id="ARBA00022526"/>
    </source>
</evidence>
<dbReference type="Gene3D" id="2.130.10.10">
    <property type="entry name" value="YVTN repeat-like/Quinoprotein amine dehydrogenase"/>
    <property type="match status" value="1"/>
</dbReference>
<dbReference type="AlphaFoldDB" id="A0A1E7ZB11"/>
<dbReference type="GO" id="GO:0017057">
    <property type="term" value="F:6-phosphogluconolactonase activity"/>
    <property type="evidence" value="ECO:0007669"/>
    <property type="project" value="TreeGrafter"/>
</dbReference>
<proteinExistence type="inferred from homology"/>
<feature type="signal peptide" evidence="3">
    <location>
        <begin position="1"/>
        <end position="21"/>
    </location>
</feature>
<evidence type="ECO:0000256" key="3">
    <source>
        <dbReference type="SAM" id="SignalP"/>
    </source>
</evidence>
<accession>A0A1E7ZB11</accession>
<dbReference type="PANTHER" id="PTHR30344:SF1">
    <property type="entry name" value="6-PHOSPHOGLUCONOLACTONASE"/>
    <property type="match status" value="1"/>
</dbReference>
<dbReference type="GO" id="GO:0006006">
    <property type="term" value="P:glucose metabolic process"/>
    <property type="evidence" value="ECO:0007669"/>
    <property type="project" value="UniProtKB-KW"/>
</dbReference>
<keyword evidence="5" id="KW-1185">Reference proteome</keyword>
<evidence type="ECO:0008006" key="6">
    <source>
        <dbReference type="Google" id="ProtNLM"/>
    </source>
</evidence>
<keyword evidence="2" id="KW-0119">Carbohydrate metabolism</keyword>